<dbReference type="InterPro" id="IPR038751">
    <property type="entry name" value="INTS8"/>
</dbReference>
<name>A0A8S1DHD8_9INSE</name>
<evidence type="ECO:0000256" key="4">
    <source>
        <dbReference type="ARBA" id="ARBA00022454"/>
    </source>
</evidence>
<feature type="region of interest" description="Disordered" evidence="6">
    <location>
        <begin position="40"/>
        <end position="68"/>
    </location>
</feature>
<sequence length="998" mass="113301">MWFEFLLDPKALKEHLEKARPDPTATELIVQLMDKITSETAAAEKAPPTPAYENLDDKPVDTPKPNNSASKKKLALKVMCLKIAAFLKWNLDIIEQKIPLETQHTLLQDLLIISREQKDLSECANEINLQSCSPQELFSVLLYHRWVLRAVSRARMSAKQPRSYSSLSTMTAMKLEDRLVSIEQQVPQSIAILKQISTTLDVSLNVPVYETFEPLTEDNEDLNQQWDTCLKASEQEVHCQIHFDLAAFYFSREQYKEAREHIWKAAQINAKLPVVKVYCDIHEQTLQGYCRALGISKQEEQDLFVQFLTCKSNHFTGIVNILQRDNITREIPINYRDDLELEIQAASSSSDFFVARDLLLHVHILNAVRRALDSKASTISIATKLKQSNNKGNDKLISALKAVLPHCDEKLKTNLRMFLLDLFEAGVPKLNQSILSIPELSEIFSEQQIQLYKNKLQKKAHDLSPCWQNMQDTISNFNGWKLNSFMHGNPKLQKGMLEQNLIQSTEPREIKNLIMSLNAGGPMKAPSKLNSKWELPIPVHSAVMGLPKGVLQDLIFILLAKSRDLSLSGDFERARKLLKAVEEELLTVLNSLPGKLASKLGKLVNWELLLVSIMQFLKSWPALPPSAEPIDMKNKENQELALQCKECLSSLKDGESMIPRSEVLEHCALALLNLGEWEYLSNIDKRFPYFEMPGAFSYACLEIMNHRISIKKISTKDAWELILTVFSSGGVKRTLTGQTIGLRDSPGLAAVQSRAQFQQFLSRLREPTTISVAVSILARLYNVLKDEQNLELNVEYTTIWPAVVTNSNAFNSRVVGEVLSQLLHQALKYYPDNVSWLKVLGDINYANGFFASALKNYLQACIAVSGFFSRAVPKSKINNLVYDRMIKCCTQLQCHTQAAVLCQFLDDIDYATAFKSLHEKNCADAMDAYYHCIWDLTIVEFLVHLHHKNKEQERKQIAIKLASQMEMNSSNNEGIKMEVARVKKSCFLRTMAQQYVCS</sequence>
<keyword evidence="9" id="KW-1185">Reference proteome</keyword>
<evidence type="ECO:0000256" key="2">
    <source>
        <dbReference type="ARBA" id="ARBA00004286"/>
    </source>
</evidence>
<comment type="subcellular location">
    <subcellularLocation>
        <location evidence="2">Chromosome</location>
    </subcellularLocation>
    <subcellularLocation>
        <location evidence="1">Nucleus</location>
    </subcellularLocation>
</comment>
<evidence type="ECO:0000256" key="6">
    <source>
        <dbReference type="SAM" id="MobiDB-lite"/>
    </source>
</evidence>
<evidence type="ECO:0000313" key="8">
    <source>
        <dbReference type="EMBL" id="CAB3380060.1"/>
    </source>
</evidence>
<dbReference type="OrthoDB" id="64340at2759"/>
<organism evidence="8 9">
    <name type="scientific">Cloeon dipterum</name>
    <dbReference type="NCBI Taxonomy" id="197152"/>
    <lineage>
        <taxon>Eukaryota</taxon>
        <taxon>Metazoa</taxon>
        <taxon>Ecdysozoa</taxon>
        <taxon>Arthropoda</taxon>
        <taxon>Hexapoda</taxon>
        <taxon>Insecta</taxon>
        <taxon>Pterygota</taxon>
        <taxon>Palaeoptera</taxon>
        <taxon>Ephemeroptera</taxon>
        <taxon>Pisciforma</taxon>
        <taxon>Baetidae</taxon>
        <taxon>Cloeon</taxon>
    </lineage>
</organism>
<dbReference type="EMBL" id="CADEPI010000200">
    <property type="protein sequence ID" value="CAB3380060.1"/>
    <property type="molecule type" value="Genomic_DNA"/>
</dbReference>
<gene>
    <name evidence="8" type="ORF">CLODIP_2_CD09366</name>
</gene>
<dbReference type="InterPro" id="IPR011990">
    <property type="entry name" value="TPR-like_helical_dom_sf"/>
</dbReference>
<proteinExistence type="inferred from homology"/>
<dbReference type="GO" id="GO:0034472">
    <property type="term" value="P:snRNA 3'-end processing"/>
    <property type="evidence" value="ECO:0007669"/>
    <property type="project" value="InterPro"/>
</dbReference>
<dbReference type="GO" id="GO:0005694">
    <property type="term" value="C:chromosome"/>
    <property type="evidence" value="ECO:0007669"/>
    <property type="project" value="UniProtKB-SubCell"/>
</dbReference>
<keyword evidence="5" id="KW-0539">Nucleus</keyword>
<protein>
    <recommendedName>
        <fullName evidence="7">INTS8 TPR repeats domain-containing protein</fullName>
    </recommendedName>
</protein>
<comment type="similarity">
    <text evidence="3">Belongs to the Integrator subunit 8 family.</text>
</comment>
<evidence type="ECO:0000256" key="3">
    <source>
        <dbReference type="ARBA" id="ARBA00007147"/>
    </source>
</evidence>
<keyword evidence="4" id="KW-0158">Chromosome</keyword>
<dbReference type="GO" id="GO:0032039">
    <property type="term" value="C:integrator complex"/>
    <property type="evidence" value="ECO:0007669"/>
    <property type="project" value="TreeGrafter"/>
</dbReference>
<dbReference type="PANTHER" id="PTHR13350">
    <property type="entry name" value="INTEGRATOR COMPLEX SUBUNIT 8"/>
    <property type="match status" value="1"/>
</dbReference>
<evidence type="ECO:0000313" key="9">
    <source>
        <dbReference type="Proteomes" id="UP000494165"/>
    </source>
</evidence>
<dbReference type="Pfam" id="PF25756">
    <property type="entry name" value="TPR_INTS8"/>
    <property type="match status" value="1"/>
</dbReference>
<evidence type="ECO:0000259" key="7">
    <source>
        <dbReference type="Pfam" id="PF25756"/>
    </source>
</evidence>
<dbReference type="InterPro" id="IPR057980">
    <property type="entry name" value="TPR_INTS8"/>
</dbReference>
<evidence type="ECO:0000256" key="5">
    <source>
        <dbReference type="ARBA" id="ARBA00023242"/>
    </source>
</evidence>
<dbReference type="SUPFAM" id="SSF48452">
    <property type="entry name" value="TPR-like"/>
    <property type="match status" value="1"/>
</dbReference>
<reference evidence="8 9" key="1">
    <citation type="submission" date="2020-04" db="EMBL/GenBank/DDBJ databases">
        <authorList>
            <person name="Alioto T."/>
            <person name="Alioto T."/>
            <person name="Gomez Garrido J."/>
        </authorList>
    </citation>
    <scope>NUCLEOTIDE SEQUENCE [LARGE SCALE GENOMIC DNA]</scope>
</reference>
<dbReference type="PANTHER" id="PTHR13350:SF1">
    <property type="entry name" value="INTEGRATOR COMPLEX SUBUNIT 8"/>
    <property type="match status" value="1"/>
</dbReference>
<comment type="caution">
    <text evidence="8">The sequence shown here is derived from an EMBL/GenBank/DDBJ whole genome shotgun (WGS) entry which is preliminary data.</text>
</comment>
<accession>A0A8S1DHD8</accession>
<dbReference type="Proteomes" id="UP000494165">
    <property type="component" value="Unassembled WGS sequence"/>
</dbReference>
<dbReference type="AlphaFoldDB" id="A0A8S1DHD8"/>
<feature type="domain" description="INTS8 TPR repeats" evidence="7">
    <location>
        <begin position="492"/>
        <end position="995"/>
    </location>
</feature>
<evidence type="ECO:0000256" key="1">
    <source>
        <dbReference type="ARBA" id="ARBA00004123"/>
    </source>
</evidence>